<dbReference type="AlphaFoldDB" id="A0ABD5UD43"/>
<proteinExistence type="predicted"/>
<dbReference type="InterPro" id="IPR018649">
    <property type="entry name" value="SHOCT"/>
</dbReference>
<feature type="transmembrane region" description="Helical" evidence="1">
    <location>
        <begin position="52"/>
        <end position="72"/>
    </location>
</feature>
<keyword evidence="4" id="KW-1185">Reference proteome</keyword>
<reference evidence="3 4" key="1">
    <citation type="journal article" date="2019" name="Int. J. Syst. Evol. Microbiol.">
        <title>The Global Catalogue of Microorganisms (GCM) 10K type strain sequencing project: providing services to taxonomists for standard genome sequencing and annotation.</title>
        <authorList>
            <consortium name="The Broad Institute Genomics Platform"/>
            <consortium name="The Broad Institute Genome Sequencing Center for Infectious Disease"/>
            <person name="Wu L."/>
            <person name="Ma J."/>
        </authorList>
    </citation>
    <scope>NUCLEOTIDE SEQUENCE [LARGE SCALE GENOMIC DNA]</scope>
    <source>
        <strain evidence="3 4">PSRA2</strain>
    </source>
</reference>
<dbReference type="Proteomes" id="UP001596406">
    <property type="component" value="Unassembled WGS sequence"/>
</dbReference>
<feature type="transmembrane region" description="Helical" evidence="1">
    <location>
        <begin position="12"/>
        <end position="32"/>
    </location>
</feature>
<evidence type="ECO:0000313" key="3">
    <source>
        <dbReference type="EMBL" id="MFC6838399.1"/>
    </source>
</evidence>
<keyword evidence="1" id="KW-0812">Transmembrane</keyword>
<protein>
    <submittedName>
        <fullName evidence="3">SHOCT domain-containing protein</fullName>
    </submittedName>
</protein>
<name>A0ABD5UD43_9EURY</name>
<gene>
    <name evidence="3" type="ORF">ACFQHK_18105</name>
</gene>
<keyword evidence="1" id="KW-1133">Transmembrane helix</keyword>
<organism evidence="3 4">
    <name type="scientific">Halomarina ordinaria</name>
    <dbReference type="NCBI Taxonomy" id="3033939"/>
    <lineage>
        <taxon>Archaea</taxon>
        <taxon>Methanobacteriati</taxon>
        <taxon>Methanobacteriota</taxon>
        <taxon>Stenosarchaea group</taxon>
        <taxon>Halobacteria</taxon>
        <taxon>Halobacteriales</taxon>
        <taxon>Natronomonadaceae</taxon>
        <taxon>Halomarina</taxon>
    </lineage>
</organism>
<comment type="caution">
    <text evidence="3">The sequence shown here is derived from an EMBL/GenBank/DDBJ whole genome shotgun (WGS) entry which is preliminary data.</text>
</comment>
<dbReference type="EMBL" id="JBHSXM010000005">
    <property type="protein sequence ID" value="MFC6838399.1"/>
    <property type="molecule type" value="Genomic_DNA"/>
</dbReference>
<dbReference type="RefSeq" id="WP_304450088.1">
    <property type="nucleotide sequence ID" value="NZ_JARRAH010000005.1"/>
</dbReference>
<feature type="domain" description="SHOCT" evidence="2">
    <location>
        <begin position="86"/>
        <end position="111"/>
    </location>
</feature>
<evidence type="ECO:0000313" key="4">
    <source>
        <dbReference type="Proteomes" id="UP001596406"/>
    </source>
</evidence>
<evidence type="ECO:0000256" key="1">
    <source>
        <dbReference type="SAM" id="Phobius"/>
    </source>
</evidence>
<sequence>MSTQQQRDSLLWVILVGVALIVVVPILLMVFMTPMMGMMGWWGYQGAMPPQWSIGLPLLVLLVLLTVGYVIYRGITGGDQSGRDPALEELRSAYARGDLTDEEFETRRQRLRRDRE</sequence>
<evidence type="ECO:0000259" key="2">
    <source>
        <dbReference type="Pfam" id="PF09851"/>
    </source>
</evidence>
<keyword evidence="1" id="KW-0472">Membrane</keyword>
<accession>A0ABD5UD43</accession>
<dbReference type="Pfam" id="PF09851">
    <property type="entry name" value="SHOCT"/>
    <property type="match status" value="1"/>
</dbReference>